<dbReference type="GO" id="GO:0103068">
    <property type="term" value="F:leukotriene C4 gamma-glutamyl transferase activity"/>
    <property type="evidence" value="ECO:0007669"/>
    <property type="project" value="UniProtKB-EC"/>
</dbReference>
<keyword evidence="12" id="KW-0732">Signal</keyword>
<name>A0A8J5C819_ZINOF</name>
<dbReference type="AlphaFoldDB" id="A0A8J5C819"/>
<dbReference type="InterPro" id="IPR029055">
    <property type="entry name" value="Ntn_hydrolases_N"/>
</dbReference>
<dbReference type="GO" id="GO:0036374">
    <property type="term" value="F:glutathione hydrolase activity"/>
    <property type="evidence" value="ECO:0007669"/>
    <property type="project" value="UniProtKB-UniRule"/>
</dbReference>
<feature type="binding site" evidence="10">
    <location>
        <begin position="401"/>
        <end position="403"/>
    </location>
    <ligand>
        <name>L-glutamate</name>
        <dbReference type="ChEBI" id="CHEBI:29985"/>
    </ligand>
</feature>
<dbReference type="Proteomes" id="UP000734854">
    <property type="component" value="Unassembled WGS sequence"/>
</dbReference>
<dbReference type="EMBL" id="JACMSC010000022">
    <property type="protein sequence ID" value="KAG6469190.1"/>
    <property type="molecule type" value="Genomic_DNA"/>
</dbReference>
<feature type="signal peptide" evidence="12">
    <location>
        <begin position="1"/>
        <end position="22"/>
    </location>
</feature>
<feature type="binding site" evidence="10">
    <location>
        <position position="475"/>
    </location>
    <ligand>
        <name>L-glutamate</name>
        <dbReference type="ChEBI" id="CHEBI:29985"/>
    </ligand>
</feature>
<keyword evidence="7" id="KW-0325">Glycoprotein</keyword>
<evidence type="ECO:0000256" key="5">
    <source>
        <dbReference type="ARBA" id="ARBA00022679"/>
    </source>
</evidence>
<protein>
    <recommendedName>
        <fullName evidence="11">Glutathione hydrolase</fullName>
        <ecNumber evidence="11">2.3.2.2</ecNumber>
        <ecNumber evidence="11">3.4.19.13</ecNumber>
    </recommendedName>
    <alternativeName>
        <fullName evidence="11">Gamma-glutamyltransferase</fullName>
    </alternativeName>
    <alternativeName>
        <fullName evidence="11">Gamma-glutamyltranspeptidase</fullName>
    </alternativeName>
</protein>
<dbReference type="Gene3D" id="3.60.20.40">
    <property type="match status" value="1"/>
</dbReference>
<dbReference type="EC" id="3.4.19.13" evidence="11"/>
<dbReference type="PANTHER" id="PTHR11686:SF34">
    <property type="entry name" value="GLUTATHIONE HYDROLASE 1-RELATED"/>
    <property type="match status" value="1"/>
</dbReference>
<evidence type="ECO:0000256" key="1">
    <source>
        <dbReference type="ARBA" id="ARBA00001049"/>
    </source>
</evidence>
<evidence type="ECO:0000256" key="3">
    <source>
        <dbReference type="ARBA" id="ARBA00005115"/>
    </source>
</evidence>
<accession>A0A8J5C819</accession>
<comment type="catalytic activity">
    <reaction evidence="8 11">
        <text>an N-terminal (5-L-glutamyl)-[peptide] + an alpha-amino acid = 5-L-glutamyl amino acid + an N-terminal L-alpha-aminoacyl-[peptide]</text>
        <dbReference type="Rhea" id="RHEA:23904"/>
        <dbReference type="Rhea" id="RHEA-COMP:9780"/>
        <dbReference type="Rhea" id="RHEA-COMP:9795"/>
        <dbReference type="ChEBI" id="CHEBI:77644"/>
        <dbReference type="ChEBI" id="CHEBI:78597"/>
        <dbReference type="ChEBI" id="CHEBI:78599"/>
        <dbReference type="ChEBI" id="CHEBI:78608"/>
        <dbReference type="EC" id="2.3.2.2"/>
    </reaction>
</comment>
<organism evidence="13 14">
    <name type="scientific">Zingiber officinale</name>
    <name type="common">Ginger</name>
    <name type="synonym">Amomum zingiber</name>
    <dbReference type="NCBI Taxonomy" id="94328"/>
    <lineage>
        <taxon>Eukaryota</taxon>
        <taxon>Viridiplantae</taxon>
        <taxon>Streptophyta</taxon>
        <taxon>Embryophyta</taxon>
        <taxon>Tracheophyta</taxon>
        <taxon>Spermatophyta</taxon>
        <taxon>Magnoliopsida</taxon>
        <taxon>Liliopsida</taxon>
        <taxon>Zingiberales</taxon>
        <taxon>Zingiberaceae</taxon>
        <taxon>Zingiber</taxon>
    </lineage>
</organism>
<dbReference type="NCBIfam" id="TIGR00066">
    <property type="entry name" value="g_glut_trans"/>
    <property type="match status" value="1"/>
</dbReference>
<keyword evidence="5 11" id="KW-0808">Transferase</keyword>
<comment type="catalytic activity">
    <reaction evidence="1 11">
        <text>an S-substituted glutathione + H2O = an S-substituted L-cysteinylglycine + L-glutamate</text>
        <dbReference type="Rhea" id="RHEA:59468"/>
        <dbReference type="ChEBI" id="CHEBI:15377"/>
        <dbReference type="ChEBI" id="CHEBI:29985"/>
        <dbReference type="ChEBI" id="CHEBI:90779"/>
        <dbReference type="ChEBI" id="CHEBI:143103"/>
        <dbReference type="EC" id="3.4.19.13"/>
    </reaction>
</comment>
<evidence type="ECO:0000256" key="12">
    <source>
        <dbReference type="SAM" id="SignalP"/>
    </source>
</evidence>
<dbReference type="GO" id="GO:0016756">
    <property type="term" value="F:glutathione gamma-glutamylcysteinyltransferase activity"/>
    <property type="evidence" value="ECO:0007669"/>
    <property type="project" value="UniProtKB-ARBA"/>
</dbReference>
<dbReference type="PANTHER" id="PTHR11686">
    <property type="entry name" value="GAMMA GLUTAMYL TRANSPEPTIDASE"/>
    <property type="match status" value="1"/>
</dbReference>
<comment type="pathway">
    <text evidence="3 11">Sulfur metabolism; glutathione metabolism.</text>
</comment>
<evidence type="ECO:0000256" key="8">
    <source>
        <dbReference type="ARBA" id="ARBA00047417"/>
    </source>
</evidence>
<comment type="catalytic activity">
    <reaction evidence="2 11">
        <text>glutathione + H2O = L-cysteinylglycine + L-glutamate</text>
        <dbReference type="Rhea" id="RHEA:28807"/>
        <dbReference type="ChEBI" id="CHEBI:15377"/>
        <dbReference type="ChEBI" id="CHEBI:29985"/>
        <dbReference type="ChEBI" id="CHEBI:57925"/>
        <dbReference type="ChEBI" id="CHEBI:61694"/>
        <dbReference type="EC" id="3.4.19.13"/>
    </reaction>
</comment>
<dbReference type="PRINTS" id="PR01210">
    <property type="entry name" value="GGTRANSPTASE"/>
</dbReference>
<dbReference type="InterPro" id="IPR043137">
    <property type="entry name" value="GGT_ssub_C"/>
</dbReference>
<comment type="similarity">
    <text evidence="4">Belongs to the gamma-glutamyltransferase family.</text>
</comment>
<dbReference type="GO" id="GO:0006751">
    <property type="term" value="P:glutathione catabolic process"/>
    <property type="evidence" value="ECO:0007669"/>
    <property type="project" value="UniProtKB-UniRule"/>
</dbReference>
<evidence type="ECO:0000313" key="13">
    <source>
        <dbReference type="EMBL" id="KAG6469190.1"/>
    </source>
</evidence>
<evidence type="ECO:0000256" key="7">
    <source>
        <dbReference type="ARBA" id="ARBA00023180"/>
    </source>
</evidence>
<evidence type="ECO:0000256" key="9">
    <source>
        <dbReference type="PIRSR" id="PIRSR600101-1"/>
    </source>
</evidence>
<evidence type="ECO:0000256" key="10">
    <source>
        <dbReference type="PIRSR" id="PIRSR600101-2"/>
    </source>
</evidence>
<dbReference type="Gene3D" id="1.10.246.130">
    <property type="match status" value="1"/>
</dbReference>
<evidence type="ECO:0000256" key="6">
    <source>
        <dbReference type="ARBA" id="ARBA00022801"/>
    </source>
</evidence>
<dbReference type="FunFam" id="3.60.20.40:FF:000004">
    <property type="entry name" value="Glutathione hydrolase 1"/>
    <property type="match status" value="1"/>
</dbReference>
<feature type="binding site" evidence="10">
    <location>
        <begin position="453"/>
        <end position="454"/>
    </location>
    <ligand>
        <name>L-glutamate</name>
        <dbReference type="ChEBI" id="CHEBI:29985"/>
    </ligand>
</feature>
<evidence type="ECO:0000256" key="4">
    <source>
        <dbReference type="ARBA" id="ARBA00009381"/>
    </source>
</evidence>
<dbReference type="EC" id="2.3.2.2" evidence="11"/>
<dbReference type="InterPro" id="IPR000101">
    <property type="entry name" value="GGT_peptidase"/>
</dbReference>
<evidence type="ECO:0000313" key="14">
    <source>
        <dbReference type="Proteomes" id="UP000734854"/>
    </source>
</evidence>
<proteinExistence type="inferred from homology"/>
<dbReference type="SUPFAM" id="SSF56235">
    <property type="entry name" value="N-terminal nucleophile aminohydrolases (Ntn hydrolases)"/>
    <property type="match status" value="1"/>
</dbReference>
<feature type="binding site" evidence="10">
    <location>
        <position position="425"/>
    </location>
    <ligand>
        <name>L-glutamate</name>
        <dbReference type="ChEBI" id="CHEBI:29985"/>
    </ligand>
</feature>
<dbReference type="Pfam" id="PF01019">
    <property type="entry name" value="G_glu_transpept"/>
    <property type="match status" value="1"/>
</dbReference>
<dbReference type="UniPathway" id="UPA00204"/>
<gene>
    <name evidence="13" type="ORF">ZIOFF_073894</name>
</gene>
<evidence type="ECO:0000256" key="2">
    <source>
        <dbReference type="ARBA" id="ARBA00001089"/>
    </source>
</evidence>
<feature type="chain" id="PRO_5035152270" description="Glutathione hydrolase" evidence="12">
    <location>
        <begin position="23"/>
        <end position="653"/>
    </location>
</feature>
<dbReference type="FunFam" id="1.10.246.130:FF:000001">
    <property type="entry name" value="Gamma-glutamyltransferase 5 isoform 1"/>
    <property type="match status" value="1"/>
</dbReference>
<keyword evidence="14" id="KW-1185">Reference proteome</keyword>
<comment type="function">
    <text evidence="11">Cleaves the gamma-glutamyl peptide bond of glutathione and glutathione conjugates.</text>
</comment>
<feature type="binding site" evidence="10">
    <location>
        <position position="98"/>
    </location>
    <ligand>
        <name>L-glutamate</name>
        <dbReference type="ChEBI" id="CHEBI:29985"/>
    </ligand>
</feature>
<reference evidence="13 14" key="1">
    <citation type="submission" date="2020-08" db="EMBL/GenBank/DDBJ databases">
        <title>Plant Genome Project.</title>
        <authorList>
            <person name="Zhang R.-G."/>
        </authorList>
    </citation>
    <scope>NUCLEOTIDE SEQUENCE [LARGE SCALE GENOMIC DNA]</scope>
    <source>
        <tissue evidence="13">Rhizome</tissue>
    </source>
</reference>
<feature type="active site" description="Nucleophile" evidence="9">
    <location>
        <position position="383"/>
    </location>
</feature>
<comment type="caution">
    <text evidence="13">The sequence shown here is derived from an EMBL/GenBank/DDBJ whole genome shotgun (WGS) entry which is preliminary data.</text>
</comment>
<dbReference type="InterPro" id="IPR043138">
    <property type="entry name" value="GGT_lsub"/>
</dbReference>
<sequence length="653" mass="70417">MVFFWAVLALGLLLQLPPPTAGLVPEFITSRRGAVASDDRRCSRIGRDVLREGGHAVDAAVAAALCLGVVSPASSGIGGGAFMLVRSASGSSRAFDMRETAPLAASEVGNSVDMDSINMYAGNATLKGSGALSIAVPGELAGLHEAWKHYGKLPWKRLVMPAAQIAYRGFKISPYLYFQMNRTKSGILANKGLFDIFTSNGSLLQVGDVCYNKRLADTLKEISKHGPDALYNGPVGVNLITDVQKSGGILTKEDLERYKVKVKKVVSGKFMGLNILGMPPPSAGGAGLILGSDAYILNILAQYRIPSGVSGSLGLHRFIESLKHVFAIRMNLGDPDFHNVTQVLSDMLSPKFAEELRKTIFDNRTFPPDYYGGRWNIIRDHGTSHLSIVDHERNAVSITSTVNSYFGSHILSPSTGILLNNEMDDFSIPGNFSADVAPPAPANFIRPLKRPLSSMAPTIVVEDGQLKAVVGASGGAMIIAGTAQVFLNHFVKGMDPLSSVLAPRLYHQLIPNVVQFENWTTVTGGHFEVPAATRAALQKKGHVLQGLAGGTICQFIVHHLGKSSVHGDGRVSFGRLTAVSDPRKGGLPAGRDIAEIYIAKKLCMEEMKSSEEKRETVQAKEGKIWWNVFRIVKKIHPSKSKSDLRSSKNDHMK</sequence>
<keyword evidence="11" id="KW-0012">Acyltransferase</keyword>
<keyword evidence="6 11" id="KW-0378">Hydrolase</keyword>
<evidence type="ECO:0000256" key="11">
    <source>
        <dbReference type="RuleBase" id="RU368068"/>
    </source>
</evidence>
<dbReference type="GO" id="GO:0005886">
    <property type="term" value="C:plasma membrane"/>
    <property type="evidence" value="ECO:0007669"/>
    <property type="project" value="TreeGrafter"/>
</dbReference>